<dbReference type="RefSeq" id="XP_022239667.1">
    <property type="nucleotide sequence ID" value="XM_022383959.1"/>
</dbReference>
<dbReference type="Proteomes" id="UP000694941">
    <property type="component" value="Unplaced"/>
</dbReference>
<evidence type="ECO:0000313" key="5">
    <source>
        <dbReference type="RefSeq" id="XP_022239667.1"/>
    </source>
</evidence>
<keyword evidence="2" id="KW-1185">Reference proteome</keyword>
<dbReference type="GeneID" id="106457895"/>
<evidence type="ECO:0000256" key="1">
    <source>
        <dbReference type="SAM" id="Phobius"/>
    </source>
</evidence>
<gene>
    <name evidence="3 4 5" type="primary">LOC106457895</name>
</gene>
<feature type="transmembrane region" description="Helical" evidence="1">
    <location>
        <begin position="12"/>
        <end position="31"/>
    </location>
</feature>
<evidence type="ECO:0000313" key="3">
    <source>
        <dbReference type="RefSeq" id="XP_022239665.1"/>
    </source>
</evidence>
<proteinExistence type="predicted"/>
<reference evidence="3 4" key="1">
    <citation type="submission" date="2025-05" db="UniProtKB">
        <authorList>
            <consortium name="RefSeq"/>
        </authorList>
    </citation>
    <scope>IDENTIFICATION</scope>
    <source>
        <tissue evidence="3 4">Muscle</tissue>
    </source>
</reference>
<keyword evidence="1" id="KW-0812">Transmembrane</keyword>
<dbReference type="RefSeq" id="XP_022239666.1">
    <property type="nucleotide sequence ID" value="XM_022383958.1"/>
</dbReference>
<name>A0ABM1S7R0_LIMPO</name>
<evidence type="ECO:0000313" key="2">
    <source>
        <dbReference type="Proteomes" id="UP000694941"/>
    </source>
</evidence>
<protein>
    <submittedName>
        <fullName evidence="3 4">Uncharacterized protein LOC106457895</fullName>
    </submittedName>
</protein>
<feature type="transmembrane region" description="Helical" evidence="1">
    <location>
        <begin position="126"/>
        <end position="148"/>
    </location>
</feature>
<keyword evidence="1" id="KW-1133">Transmembrane helix</keyword>
<dbReference type="Gene3D" id="1.20.140.150">
    <property type="match status" value="1"/>
</dbReference>
<evidence type="ECO:0000313" key="4">
    <source>
        <dbReference type="RefSeq" id="XP_022239666.1"/>
    </source>
</evidence>
<accession>A0ABM1S7R0</accession>
<dbReference type="RefSeq" id="XP_022239665.1">
    <property type="nucleotide sequence ID" value="XM_022383957.1"/>
</dbReference>
<feature type="transmembrane region" description="Helical" evidence="1">
    <location>
        <begin position="83"/>
        <end position="105"/>
    </location>
</feature>
<keyword evidence="1" id="KW-0472">Membrane</keyword>
<organism evidence="2 3">
    <name type="scientific">Limulus polyphemus</name>
    <name type="common">Atlantic horseshoe crab</name>
    <dbReference type="NCBI Taxonomy" id="6850"/>
    <lineage>
        <taxon>Eukaryota</taxon>
        <taxon>Metazoa</taxon>
        <taxon>Ecdysozoa</taxon>
        <taxon>Arthropoda</taxon>
        <taxon>Chelicerata</taxon>
        <taxon>Merostomata</taxon>
        <taxon>Xiphosura</taxon>
        <taxon>Limulidae</taxon>
        <taxon>Limulus</taxon>
    </lineage>
</organism>
<sequence length="217" mass="23797">MSTICTPSAGMLPFIAFALSLVSIVLQLVALPSDYWAVIYPQNDSEHQVQKGNYGLWTKYIRSFPHSAEQKTSADFPLPPHSVAAGVMAVVHLLMQLAFLPAAVTHCVQVVKDDQDLILNAKILNVVKVVLSILAIFSSLLVIVFITVEENQSFETKVYKGPAFWVQNAVVSSNVVLSFVCSLEDVRHTELGSTKKVEKCPSQVGVTEQYSNPSYTP</sequence>